<reference evidence="13" key="1">
    <citation type="journal article" date="2018" name="DNA Res.">
        <title>Multiple hybrid de novo genome assembly of finger millet, an orphan allotetraploid crop.</title>
        <authorList>
            <person name="Hatakeyama M."/>
            <person name="Aluri S."/>
            <person name="Balachadran M.T."/>
            <person name="Sivarajan S.R."/>
            <person name="Patrignani A."/>
            <person name="Gruter S."/>
            <person name="Poveda L."/>
            <person name="Shimizu-Inatsugi R."/>
            <person name="Baeten J."/>
            <person name="Francoijs K.J."/>
            <person name="Nataraja K.N."/>
            <person name="Reddy Y.A.N."/>
            <person name="Phadnis S."/>
            <person name="Ravikumar R.L."/>
            <person name="Schlapbach R."/>
            <person name="Sreeman S.M."/>
            <person name="Shimizu K.K."/>
        </authorList>
    </citation>
    <scope>NUCLEOTIDE SEQUENCE</scope>
</reference>
<organism evidence="13 14">
    <name type="scientific">Eleusine coracana subsp. coracana</name>
    <dbReference type="NCBI Taxonomy" id="191504"/>
    <lineage>
        <taxon>Eukaryota</taxon>
        <taxon>Viridiplantae</taxon>
        <taxon>Streptophyta</taxon>
        <taxon>Embryophyta</taxon>
        <taxon>Tracheophyta</taxon>
        <taxon>Spermatophyta</taxon>
        <taxon>Magnoliopsida</taxon>
        <taxon>Liliopsida</taxon>
        <taxon>Poales</taxon>
        <taxon>Poaceae</taxon>
        <taxon>PACMAD clade</taxon>
        <taxon>Chloridoideae</taxon>
        <taxon>Cynodonteae</taxon>
        <taxon>Eleusininae</taxon>
        <taxon>Eleusine</taxon>
    </lineage>
</organism>
<keyword evidence="10" id="KW-0472">Membrane</keyword>
<keyword evidence="5 8" id="KW-0597">Phosphoprotein</keyword>
<feature type="coiled-coil region" evidence="9">
    <location>
        <begin position="639"/>
        <end position="673"/>
    </location>
</feature>
<dbReference type="EMBL" id="BQKI01000008">
    <property type="protein sequence ID" value="GJN00741.1"/>
    <property type="molecule type" value="Genomic_DNA"/>
</dbReference>
<gene>
    <name evidence="13" type="primary">ga17945</name>
    <name evidence="13" type="ORF">PR202_ga17945</name>
</gene>
<dbReference type="PROSITE" id="PS50109">
    <property type="entry name" value="HIS_KIN"/>
    <property type="match status" value="1"/>
</dbReference>
<dbReference type="InterPro" id="IPR036097">
    <property type="entry name" value="HisK_dim/P_sf"/>
</dbReference>
<keyword evidence="7" id="KW-0902">Two-component regulatory system</keyword>
<keyword evidence="10" id="KW-1133">Transmembrane helix</keyword>
<evidence type="ECO:0000313" key="14">
    <source>
        <dbReference type="Proteomes" id="UP001054889"/>
    </source>
</evidence>
<comment type="catalytic activity">
    <reaction evidence="1">
        <text>ATP + protein L-histidine = ADP + protein N-phospho-L-histidine.</text>
        <dbReference type="EC" id="2.7.13.3"/>
    </reaction>
</comment>
<dbReference type="SUPFAM" id="SSF52172">
    <property type="entry name" value="CheY-like"/>
    <property type="match status" value="1"/>
</dbReference>
<dbReference type="PANTHER" id="PTHR43719">
    <property type="entry name" value="TWO-COMPONENT HISTIDINE KINASE"/>
    <property type="match status" value="1"/>
</dbReference>
<feature type="transmembrane region" description="Helical" evidence="10">
    <location>
        <begin position="303"/>
        <end position="325"/>
    </location>
</feature>
<evidence type="ECO:0000256" key="9">
    <source>
        <dbReference type="SAM" id="Coils"/>
    </source>
</evidence>
<dbReference type="PANTHER" id="PTHR43719:SF75">
    <property type="entry name" value="HISTIDINE KINASE CKI1"/>
    <property type="match status" value="1"/>
</dbReference>
<keyword evidence="14" id="KW-1185">Reference proteome</keyword>
<evidence type="ECO:0000259" key="11">
    <source>
        <dbReference type="PROSITE" id="PS50109"/>
    </source>
</evidence>
<dbReference type="Pfam" id="PF02518">
    <property type="entry name" value="HATPase_c"/>
    <property type="match status" value="1"/>
</dbReference>
<feature type="domain" description="Response regulatory" evidence="12">
    <location>
        <begin position="1218"/>
        <end position="1287"/>
    </location>
</feature>
<dbReference type="InterPro" id="IPR005467">
    <property type="entry name" value="His_kinase_dom"/>
</dbReference>
<reference evidence="13" key="2">
    <citation type="submission" date="2021-12" db="EMBL/GenBank/DDBJ databases">
        <title>Resequencing data analysis of finger millet.</title>
        <authorList>
            <person name="Hatakeyama M."/>
            <person name="Aluri S."/>
            <person name="Balachadran M.T."/>
            <person name="Sivarajan S.R."/>
            <person name="Poveda L."/>
            <person name="Shimizu-Inatsugi R."/>
            <person name="Schlapbach R."/>
            <person name="Sreeman S.M."/>
            <person name="Shimizu K.K."/>
        </authorList>
    </citation>
    <scope>NUCLEOTIDE SEQUENCE</scope>
</reference>
<dbReference type="InterPro" id="IPR050956">
    <property type="entry name" value="2C_system_His_kinase"/>
</dbReference>
<dbReference type="InterPro" id="IPR011006">
    <property type="entry name" value="CheY-like_superfamily"/>
</dbReference>
<dbReference type="EC" id="2.7.13.3" evidence="4"/>
<dbReference type="Gene3D" id="3.40.50.2300">
    <property type="match status" value="1"/>
</dbReference>
<dbReference type="SMART" id="SM00387">
    <property type="entry name" value="HATPase_c"/>
    <property type="match status" value="1"/>
</dbReference>
<feature type="modified residue" description="4-aspartylphosphate" evidence="8">
    <location>
        <position position="1281"/>
    </location>
</feature>
<dbReference type="InterPro" id="IPR036890">
    <property type="entry name" value="HATPase_C_sf"/>
</dbReference>
<comment type="subunit">
    <text evidence="3">Homodimer.</text>
</comment>
<proteinExistence type="predicted"/>
<feature type="domain" description="Histidine kinase" evidence="11">
    <location>
        <begin position="683"/>
        <end position="950"/>
    </location>
</feature>
<dbReference type="GO" id="GO:0009736">
    <property type="term" value="P:cytokinin-activated signaling pathway"/>
    <property type="evidence" value="ECO:0007669"/>
    <property type="project" value="UniProtKB-KW"/>
</dbReference>
<dbReference type="Proteomes" id="UP001054889">
    <property type="component" value="Unassembled WGS sequence"/>
</dbReference>
<dbReference type="InterPro" id="IPR003661">
    <property type="entry name" value="HisK_dim/P_dom"/>
</dbReference>
<dbReference type="Pfam" id="PF00512">
    <property type="entry name" value="HisKA"/>
    <property type="match status" value="1"/>
</dbReference>
<evidence type="ECO:0000256" key="7">
    <source>
        <dbReference type="ARBA" id="ARBA00023012"/>
    </source>
</evidence>
<evidence type="ECO:0000256" key="8">
    <source>
        <dbReference type="PROSITE-ProRule" id="PRU00169"/>
    </source>
</evidence>
<dbReference type="SUPFAM" id="SSF47384">
    <property type="entry name" value="Homodimeric domain of signal transducing histidine kinase"/>
    <property type="match status" value="1"/>
</dbReference>
<dbReference type="GO" id="GO:0000155">
    <property type="term" value="F:phosphorelay sensor kinase activity"/>
    <property type="evidence" value="ECO:0007669"/>
    <property type="project" value="InterPro"/>
</dbReference>
<evidence type="ECO:0000256" key="5">
    <source>
        <dbReference type="ARBA" id="ARBA00022553"/>
    </source>
</evidence>
<dbReference type="SUPFAM" id="SSF55874">
    <property type="entry name" value="ATPase domain of HSP90 chaperone/DNA topoisomerase II/histidine kinase"/>
    <property type="match status" value="1"/>
</dbReference>
<evidence type="ECO:0000256" key="4">
    <source>
        <dbReference type="ARBA" id="ARBA00012438"/>
    </source>
</evidence>
<dbReference type="CDD" id="cd00082">
    <property type="entry name" value="HisKA"/>
    <property type="match status" value="1"/>
</dbReference>
<evidence type="ECO:0000256" key="3">
    <source>
        <dbReference type="ARBA" id="ARBA00011738"/>
    </source>
</evidence>
<dbReference type="PRINTS" id="PR00344">
    <property type="entry name" value="BCTRLSENSOR"/>
</dbReference>
<keyword evidence="6" id="KW-0932">Cytokinin signaling pathway</keyword>
<sequence length="1287" mass="140355">MLSPQPSLLAAATAPRRTPLPVALHSSRSRRSSRTDAHGGRWLLLPSSDVVCSTSKWNHVDVPLPKANASVDGGADMMISHLALSLKDGVVDVRRHGDRIILVRLIVGDSALNVISAYAPQVASEVFGVSRGGKQEAKDTWWWNDKVQRAIKEKKECFKRLHLDKSATNIEGYKIAKRAAKRAVSVAKGQAYDNLYQRLGTKEGEKDIYRMARIRERKTRDINQIKCIKDGVDRLLVRDEEIKDRWREYFDKLFNGEEEGPILELDDSFDDNNRRFVRRIQETEIEEALKRMKSGKAMGPDGIPIEMVLGAFVVIAVVASTYVSWRMTDEMSDTDATAMDVAFRHVAGNMLHLLEANRSAFAIAGTVQYMGNKSDFFSHVRPSLFLALAMQPLLAQVSYAGFDGAAFSYYRADNGEAKALFTDSHKRWFTQAVDPATGRLVGSAAAMTPAGFHLPNTTRALLASKQGAHASLADGWARPGVEMLFFSAPVGDDAGVVSAAVTVDDVVGPAATGVGLKDGMDVYFAIGNQAGGVPATAYRPVLGPGQNGDDVSAQAEEMSFFSEVECATSAIDAPEVGQLRAVGRGGKYRVACTNFDVSGVRVGFRLVLHTPFNAEMIRAACISVLIFVGALLAAAALVCVLALRALRRAAERKAELKAELVRQKEALRQAERKSMNKSNAFASASHDIRSALAAIAGLVEVCRPEAQAHPNITDNLNQMGVCTNKLFGILNSILDTSKVESGKIQLEEAEFNMADVLEESVDMANVVGVSKGIEVIWDPCDLSVLKCANVTGDCKRLKQILDNLLGNALKFTHEGHVTLRAWANQPIARSCISAPSRFACGERGGCHFLPCLFGARESGDEHDTFNVAQNDPNLVEFYFEVVDTGIGIPREQWESVFENYVQVNDGQGGTGLGLGIVQSFVRLMGGEISIKEKEPGEIGTCFGFNVLLKTSESQGPQDIEEGPSHTVNDSSLRALVFQEANSFKGVHCVLYVQGVETRRIMQTWMESIGIKVWLVPQADFIASTVEKVQTISMSPTRASSPSASHATATDRCFSSKDMVSQVLPMALRNSNGQRRCSLGNHPSGLLVIIDVSDGGSEEICQEMVRCARIKQQTPCKVVFLADLKTTLDDLRRFMELGCDLVVRKPMHGSRLYAILRILRELQASEAQNSSQVGPEVAGTNHQPEISGIVLHDVQTDATTEVAAQEQKTEDDKPLAGMHVLLAEDTLVLQTIQKKMLSQLGATVTLAVDGSEAVKFYKQALEQASVPKEDTMQLPYHVIFMDCQVCKN</sequence>
<dbReference type="SMART" id="SM00388">
    <property type="entry name" value="HisKA"/>
    <property type="match status" value="1"/>
</dbReference>
<comment type="caution">
    <text evidence="13">The sequence shown here is derived from an EMBL/GenBank/DDBJ whole genome shotgun (WGS) entry which is preliminary data.</text>
</comment>
<accession>A0AAV5CRQ9</accession>
<dbReference type="InterPro" id="IPR001789">
    <property type="entry name" value="Sig_transdc_resp-reg_receiver"/>
</dbReference>
<protein>
    <recommendedName>
        <fullName evidence="4">histidine kinase</fullName>
        <ecNumber evidence="4">2.7.13.3</ecNumber>
    </recommendedName>
</protein>
<dbReference type="PROSITE" id="PS50110">
    <property type="entry name" value="RESPONSE_REGULATORY"/>
    <property type="match status" value="1"/>
</dbReference>
<evidence type="ECO:0000259" key="12">
    <source>
        <dbReference type="PROSITE" id="PS50110"/>
    </source>
</evidence>
<name>A0AAV5CRQ9_ELECO</name>
<dbReference type="Gene3D" id="3.30.565.10">
    <property type="entry name" value="Histidine kinase-like ATPase, C-terminal domain"/>
    <property type="match status" value="1"/>
</dbReference>
<evidence type="ECO:0000313" key="13">
    <source>
        <dbReference type="EMBL" id="GJN00741.1"/>
    </source>
</evidence>
<keyword evidence="10" id="KW-0812">Transmembrane</keyword>
<evidence type="ECO:0000256" key="2">
    <source>
        <dbReference type="ARBA" id="ARBA00002427"/>
    </source>
</evidence>
<dbReference type="InterPro" id="IPR004358">
    <property type="entry name" value="Sig_transdc_His_kin-like_C"/>
</dbReference>
<evidence type="ECO:0000256" key="10">
    <source>
        <dbReference type="SAM" id="Phobius"/>
    </source>
</evidence>
<keyword evidence="9" id="KW-0175">Coiled coil</keyword>
<dbReference type="InterPro" id="IPR003594">
    <property type="entry name" value="HATPase_dom"/>
</dbReference>
<comment type="function">
    <text evidence="2">Cytokinin receptor related to bacterial two-component regulators. Functions as a histidine kinase and transmits the stress signal to a downstream MAPK cascade.</text>
</comment>
<evidence type="ECO:0000256" key="6">
    <source>
        <dbReference type="ARBA" id="ARBA00022864"/>
    </source>
</evidence>
<dbReference type="Gene3D" id="1.10.287.130">
    <property type="match status" value="1"/>
</dbReference>
<evidence type="ECO:0000256" key="1">
    <source>
        <dbReference type="ARBA" id="ARBA00000085"/>
    </source>
</evidence>
<feature type="transmembrane region" description="Helical" evidence="10">
    <location>
        <begin position="622"/>
        <end position="643"/>
    </location>
</feature>